<dbReference type="PANTHER" id="PTHR43671:SF98">
    <property type="entry name" value="SERINE_THREONINE-PROTEIN KINASE NEK11"/>
    <property type="match status" value="1"/>
</dbReference>
<dbReference type="CDD" id="cd00180">
    <property type="entry name" value="PKc"/>
    <property type="match status" value="1"/>
</dbReference>
<keyword evidence="6" id="KW-0067">ATP-binding</keyword>
<evidence type="ECO:0000256" key="3">
    <source>
        <dbReference type="ARBA" id="ARBA00022679"/>
    </source>
</evidence>
<dbReference type="GO" id="GO:0005634">
    <property type="term" value="C:nucleus"/>
    <property type="evidence" value="ECO:0007669"/>
    <property type="project" value="TreeGrafter"/>
</dbReference>
<feature type="region of interest" description="Disordered" evidence="9">
    <location>
        <begin position="606"/>
        <end position="625"/>
    </location>
</feature>
<feature type="compositionally biased region" description="Polar residues" evidence="9">
    <location>
        <begin position="615"/>
        <end position="625"/>
    </location>
</feature>
<keyword evidence="3" id="KW-0808">Transferase</keyword>
<dbReference type="PROSITE" id="PS50011">
    <property type="entry name" value="PROTEIN_KINASE_DOM"/>
    <property type="match status" value="1"/>
</dbReference>
<dbReference type="PANTHER" id="PTHR43671">
    <property type="entry name" value="SERINE/THREONINE-PROTEIN KINASE NEK"/>
    <property type="match status" value="1"/>
</dbReference>
<dbReference type="EMBL" id="MU004187">
    <property type="protein sequence ID" value="KAF2496833.1"/>
    <property type="molecule type" value="Genomic_DNA"/>
</dbReference>
<dbReference type="SMART" id="SM00220">
    <property type="entry name" value="S_TKc"/>
    <property type="match status" value="1"/>
</dbReference>
<feature type="region of interest" description="Disordered" evidence="9">
    <location>
        <begin position="504"/>
        <end position="540"/>
    </location>
</feature>
<evidence type="ECO:0000259" key="10">
    <source>
        <dbReference type="PROSITE" id="PS50011"/>
    </source>
</evidence>
<dbReference type="InterPro" id="IPR050660">
    <property type="entry name" value="NEK_Ser/Thr_kinase"/>
</dbReference>
<accession>A0A6A6QYX3</accession>
<evidence type="ECO:0000256" key="2">
    <source>
        <dbReference type="ARBA" id="ARBA00022527"/>
    </source>
</evidence>
<keyword evidence="2" id="KW-0723">Serine/threonine-protein kinase</keyword>
<evidence type="ECO:0000256" key="8">
    <source>
        <dbReference type="ARBA" id="ARBA00048679"/>
    </source>
</evidence>
<name>A0A6A6QYX3_9PEZI</name>
<dbReference type="Pfam" id="PF00069">
    <property type="entry name" value="Pkinase"/>
    <property type="match status" value="1"/>
</dbReference>
<dbReference type="OrthoDB" id="310217at2759"/>
<dbReference type="EC" id="2.7.11.1" evidence="1"/>
<comment type="catalytic activity">
    <reaction evidence="8">
        <text>L-seryl-[protein] + ATP = O-phospho-L-seryl-[protein] + ADP + H(+)</text>
        <dbReference type="Rhea" id="RHEA:17989"/>
        <dbReference type="Rhea" id="RHEA-COMP:9863"/>
        <dbReference type="Rhea" id="RHEA-COMP:11604"/>
        <dbReference type="ChEBI" id="CHEBI:15378"/>
        <dbReference type="ChEBI" id="CHEBI:29999"/>
        <dbReference type="ChEBI" id="CHEBI:30616"/>
        <dbReference type="ChEBI" id="CHEBI:83421"/>
        <dbReference type="ChEBI" id="CHEBI:456216"/>
        <dbReference type="EC" id="2.7.11.1"/>
    </reaction>
</comment>
<organism evidence="11 12">
    <name type="scientific">Lophium mytilinum</name>
    <dbReference type="NCBI Taxonomy" id="390894"/>
    <lineage>
        <taxon>Eukaryota</taxon>
        <taxon>Fungi</taxon>
        <taxon>Dikarya</taxon>
        <taxon>Ascomycota</taxon>
        <taxon>Pezizomycotina</taxon>
        <taxon>Dothideomycetes</taxon>
        <taxon>Pleosporomycetidae</taxon>
        <taxon>Mytilinidiales</taxon>
        <taxon>Mytilinidiaceae</taxon>
        <taxon>Lophium</taxon>
    </lineage>
</organism>
<keyword evidence="4" id="KW-0547">Nucleotide-binding</keyword>
<feature type="compositionally biased region" description="Pro residues" evidence="9">
    <location>
        <begin position="505"/>
        <end position="528"/>
    </location>
</feature>
<dbReference type="PROSITE" id="PS00108">
    <property type="entry name" value="PROTEIN_KINASE_ST"/>
    <property type="match status" value="1"/>
</dbReference>
<dbReference type="InterPro" id="IPR008271">
    <property type="entry name" value="Ser/Thr_kinase_AS"/>
</dbReference>
<evidence type="ECO:0000256" key="7">
    <source>
        <dbReference type="ARBA" id="ARBA00047899"/>
    </source>
</evidence>
<dbReference type="GO" id="GO:0004674">
    <property type="term" value="F:protein serine/threonine kinase activity"/>
    <property type="evidence" value="ECO:0007669"/>
    <property type="project" value="UniProtKB-KW"/>
</dbReference>
<feature type="domain" description="Protein kinase" evidence="10">
    <location>
        <begin position="82"/>
        <end position="430"/>
    </location>
</feature>
<keyword evidence="12" id="KW-1185">Reference proteome</keyword>
<dbReference type="InterPro" id="IPR011009">
    <property type="entry name" value="Kinase-like_dom_sf"/>
</dbReference>
<sequence>MAITQADADRTEFLLGELDLSDRIKFDEHFGRIRRFPFWRTPRGRIRALEKWIDLDEQGKIDLIANQEVEPPSPTASEQRYINEFLASGEWVYARVLDPSFAHYAEKWEYKWPPDRTVYLYINVDTDYNIIDRAAIKRVVYSDSEGSTDTREHLQDEARLHKKLSDLGCAHIIGLRSSGDKVHQNTFLLYMDYAPGGDLWQIEKRARSNSKQIPEMYLWIIFDALAEALYVLQNGHSAQFDANGAFIPQEPEPGWDSIVHRDIKPGNIFLGDVKPPYMGYLTPMLGDFGLAVESTDDEEFKGGAGTRGWMAPELQISQEELLEKPTIEQDAVAIRDKTDIWALGLVMWQLMRSSSYPAEHLQAIREEHLDFATPELESPYAKEIVDDHLQNHREMYSTTLERQVRMCVEARQENRPDISRLRREVRVELIRAKGIFGDPGVADPELLMQHLKVRFRDDAFGVGVQGPPRKRRRLTGGVGSADVVGEHVGVPAEEPKTVSIAAAPAAPPAPAPAPLAPPPAPPPGPPASWPKAAPPTNRDERTFYSRKRDGVPAAERTGFLWWLGGYRAGRIADNRRPTWYVVFYTWTEPSLPQGTKANNIPIPFADEQHDEQRYSKPSTPSLSFG</sequence>
<dbReference type="InterPro" id="IPR000719">
    <property type="entry name" value="Prot_kinase_dom"/>
</dbReference>
<dbReference type="SUPFAM" id="SSF56112">
    <property type="entry name" value="Protein kinase-like (PK-like)"/>
    <property type="match status" value="1"/>
</dbReference>
<dbReference type="Proteomes" id="UP000799750">
    <property type="component" value="Unassembled WGS sequence"/>
</dbReference>
<evidence type="ECO:0000256" key="6">
    <source>
        <dbReference type="ARBA" id="ARBA00022840"/>
    </source>
</evidence>
<evidence type="ECO:0000256" key="9">
    <source>
        <dbReference type="SAM" id="MobiDB-lite"/>
    </source>
</evidence>
<gene>
    <name evidence="11" type="ORF">BU16DRAFT_560146</name>
</gene>
<evidence type="ECO:0000256" key="1">
    <source>
        <dbReference type="ARBA" id="ARBA00012513"/>
    </source>
</evidence>
<protein>
    <recommendedName>
        <fullName evidence="1">non-specific serine/threonine protein kinase</fullName>
        <ecNumber evidence="1">2.7.11.1</ecNumber>
    </recommendedName>
</protein>
<evidence type="ECO:0000313" key="12">
    <source>
        <dbReference type="Proteomes" id="UP000799750"/>
    </source>
</evidence>
<comment type="catalytic activity">
    <reaction evidence="7">
        <text>L-threonyl-[protein] + ATP = O-phospho-L-threonyl-[protein] + ADP + H(+)</text>
        <dbReference type="Rhea" id="RHEA:46608"/>
        <dbReference type="Rhea" id="RHEA-COMP:11060"/>
        <dbReference type="Rhea" id="RHEA-COMP:11605"/>
        <dbReference type="ChEBI" id="CHEBI:15378"/>
        <dbReference type="ChEBI" id="CHEBI:30013"/>
        <dbReference type="ChEBI" id="CHEBI:30616"/>
        <dbReference type="ChEBI" id="CHEBI:61977"/>
        <dbReference type="ChEBI" id="CHEBI:456216"/>
        <dbReference type="EC" id="2.7.11.1"/>
    </reaction>
</comment>
<evidence type="ECO:0000313" key="11">
    <source>
        <dbReference type="EMBL" id="KAF2496833.1"/>
    </source>
</evidence>
<dbReference type="AlphaFoldDB" id="A0A6A6QYX3"/>
<dbReference type="Gene3D" id="1.10.510.10">
    <property type="entry name" value="Transferase(Phosphotransferase) domain 1"/>
    <property type="match status" value="1"/>
</dbReference>
<reference evidence="11" key="1">
    <citation type="journal article" date="2020" name="Stud. Mycol.">
        <title>101 Dothideomycetes genomes: a test case for predicting lifestyles and emergence of pathogens.</title>
        <authorList>
            <person name="Haridas S."/>
            <person name="Albert R."/>
            <person name="Binder M."/>
            <person name="Bloem J."/>
            <person name="Labutti K."/>
            <person name="Salamov A."/>
            <person name="Andreopoulos B."/>
            <person name="Baker S."/>
            <person name="Barry K."/>
            <person name="Bills G."/>
            <person name="Bluhm B."/>
            <person name="Cannon C."/>
            <person name="Castanera R."/>
            <person name="Culley D."/>
            <person name="Daum C."/>
            <person name="Ezra D."/>
            <person name="Gonzalez J."/>
            <person name="Henrissat B."/>
            <person name="Kuo A."/>
            <person name="Liang C."/>
            <person name="Lipzen A."/>
            <person name="Lutzoni F."/>
            <person name="Magnuson J."/>
            <person name="Mondo S."/>
            <person name="Nolan M."/>
            <person name="Ohm R."/>
            <person name="Pangilinan J."/>
            <person name="Park H.-J."/>
            <person name="Ramirez L."/>
            <person name="Alfaro M."/>
            <person name="Sun H."/>
            <person name="Tritt A."/>
            <person name="Yoshinaga Y."/>
            <person name="Zwiers L.-H."/>
            <person name="Turgeon B."/>
            <person name="Goodwin S."/>
            <person name="Spatafora J."/>
            <person name="Crous P."/>
            <person name="Grigoriev I."/>
        </authorList>
    </citation>
    <scope>NUCLEOTIDE SEQUENCE</scope>
    <source>
        <strain evidence="11">CBS 269.34</strain>
    </source>
</reference>
<proteinExistence type="predicted"/>
<evidence type="ECO:0000256" key="5">
    <source>
        <dbReference type="ARBA" id="ARBA00022777"/>
    </source>
</evidence>
<evidence type="ECO:0000256" key="4">
    <source>
        <dbReference type="ARBA" id="ARBA00022741"/>
    </source>
</evidence>
<keyword evidence="5 11" id="KW-0418">Kinase</keyword>
<dbReference type="GO" id="GO:0005524">
    <property type="term" value="F:ATP binding"/>
    <property type="evidence" value="ECO:0007669"/>
    <property type="project" value="UniProtKB-KW"/>
</dbReference>